<dbReference type="CDD" id="cd00042">
    <property type="entry name" value="CY"/>
    <property type="match status" value="1"/>
</dbReference>
<evidence type="ECO:0000259" key="1">
    <source>
        <dbReference type="SMART" id="SM00043"/>
    </source>
</evidence>
<dbReference type="Gene3D" id="3.10.450.10">
    <property type="match status" value="1"/>
</dbReference>
<dbReference type="EnsemblMetazoa" id="SCAU001926-RA">
    <property type="protein sequence ID" value="SCAU001926-PA"/>
    <property type="gene ID" value="SCAU001926"/>
</dbReference>
<dbReference type="KEGG" id="scac:106092470"/>
<evidence type="ECO:0000313" key="2">
    <source>
        <dbReference type="EnsemblMetazoa" id="SCAU001926-PA"/>
    </source>
</evidence>
<name>A0A1I8NTQ0_STOCA</name>
<keyword evidence="3" id="KW-1185">Reference proteome</keyword>
<reference evidence="2" key="1">
    <citation type="submission" date="2020-05" db="UniProtKB">
        <authorList>
            <consortium name="EnsemblMetazoa"/>
        </authorList>
    </citation>
    <scope>IDENTIFICATION</scope>
    <source>
        <strain evidence="2">USDA</strain>
    </source>
</reference>
<dbReference type="SMART" id="SM00043">
    <property type="entry name" value="CY"/>
    <property type="match status" value="1"/>
</dbReference>
<organism evidence="2 3">
    <name type="scientific">Stomoxys calcitrans</name>
    <name type="common">Stable fly</name>
    <name type="synonym">Conops calcitrans</name>
    <dbReference type="NCBI Taxonomy" id="35570"/>
    <lineage>
        <taxon>Eukaryota</taxon>
        <taxon>Metazoa</taxon>
        <taxon>Ecdysozoa</taxon>
        <taxon>Arthropoda</taxon>
        <taxon>Hexapoda</taxon>
        <taxon>Insecta</taxon>
        <taxon>Pterygota</taxon>
        <taxon>Neoptera</taxon>
        <taxon>Endopterygota</taxon>
        <taxon>Diptera</taxon>
        <taxon>Brachycera</taxon>
        <taxon>Muscomorpha</taxon>
        <taxon>Muscoidea</taxon>
        <taxon>Muscidae</taxon>
        <taxon>Stomoxys</taxon>
    </lineage>
</organism>
<protein>
    <recommendedName>
        <fullName evidence="1">Cystatin domain-containing protein</fullName>
    </recommendedName>
</protein>
<dbReference type="VEuPathDB" id="VectorBase:SCAU001926"/>
<proteinExistence type="predicted"/>
<accession>A0A1I8NTQ0</accession>
<dbReference type="GO" id="GO:0004869">
    <property type="term" value="F:cysteine-type endopeptidase inhibitor activity"/>
    <property type="evidence" value="ECO:0007669"/>
    <property type="project" value="InterPro"/>
</dbReference>
<dbReference type="InterPro" id="IPR000010">
    <property type="entry name" value="Cystatin_dom"/>
</dbReference>
<gene>
    <name evidence="2" type="primary">106092470</name>
</gene>
<sequence>MATLQMTGGITPVSDLKKVEDDLKVSLSKLAAGDDGPHYTLGKIYSATVQIVQGTKTKIVADLIDRNGKTKKCGVTIWSRPWLPNGIQVTFDCDGEPQVVRTHDP</sequence>
<feature type="domain" description="Cystatin" evidence="1">
    <location>
        <begin position="5"/>
        <end position="94"/>
    </location>
</feature>
<dbReference type="SUPFAM" id="SSF54403">
    <property type="entry name" value="Cystatin/monellin"/>
    <property type="match status" value="1"/>
</dbReference>
<dbReference type="Proteomes" id="UP000095300">
    <property type="component" value="Unassembled WGS sequence"/>
</dbReference>
<dbReference type="AlphaFoldDB" id="A0A1I8NTQ0"/>
<evidence type="ECO:0000313" key="3">
    <source>
        <dbReference type="Proteomes" id="UP000095300"/>
    </source>
</evidence>
<dbReference type="Pfam" id="PF00031">
    <property type="entry name" value="Cystatin"/>
    <property type="match status" value="1"/>
</dbReference>
<dbReference type="InterPro" id="IPR046350">
    <property type="entry name" value="Cystatin_sf"/>
</dbReference>
<dbReference type="OrthoDB" id="1908104at2759"/>